<name>A0A3P7JEG9_STRVU</name>
<dbReference type="AlphaFoldDB" id="A0A3P7JEG9"/>
<organism evidence="2 3">
    <name type="scientific">Strongylus vulgaris</name>
    <name type="common">Blood worm</name>
    <dbReference type="NCBI Taxonomy" id="40348"/>
    <lineage>
        <taxon>Eukaryota</taxon>
        <taxon>Metazoa</taxon>
        <taxon>Ecdysozoa</taxon>
        <taxon>Nematoda</taxon>
        <taxon>Chromadorea</taxon>
        <taxon>Rhabditida</taxon>
        <taxon>Rhabditina</taxon>
        <taxon>Rhabditomorpha</taxon>
        <taxon>Strongyloidea</taxon>
        <taxon>Strongylidae</taxon>
        <taxon>Strongylus</taxon>
    </lineage>
</organism>
<proteinExistence type="predicted"/>
<dbReference type="OrthoDB" id="5814880at2759"/>
<gene>
    <name evidence="2" type="ORF">SVUK_LOCUS14101</name>
</gene>
<feature type="chain" id="PRO_5017992367" description="ShKT domain-containing protein" evidence="1">
    <location>
        <begin position="19"/>
        <end position="241"/>
    </location>
</feature>
<evidence type="ECO:0000313" key="2">
    <source>
        <dbReference type="EMBL" id="VDM79103.1"/>
    </source>
</evidence>
<evidence type="ECO:0000256" key="1">
    <source>
        <dbReference type="SAM" id="SignalP"/>
    </source>
</evidence>
<feature type="signal peptide" evidence="1">
    <location>
        <begin position="1"/>
        <end position="18"/>
    </location>
</feature>
<reference evidence="2 3" key="1">
    <citation type="submission" date="2018-11" db="EMBL/GenBank/DDBJ databases">
        <authorList>
            <consortium name="Pathogen Informatics"/>
        </authorList>
    </citation>
    <scope>NUCLEOTIDE SEQUENCE [LARGE SCALE GENOMIC DNA]</scope>
</reference>
<accession>A0A3P7JEG9</accession>
<keyword evidence="3" id="KW-1185">Reference proteome</keyword>
<keyword evidence="1" id="KW-0732">Signal</keyword>
<protein>
    <recommendedName>
        <fullName evidence="4">ShKT domain-containing protein</fullName>
    </recommendedName>
</protein>
<evidence type="ECO:0008006" key="4">
    <source>
        <dbReference type="Google" id="ProtNLM"/>
    </source>
</evidence>
<dbReference type="Proteomes" id="UP000270094">
    <property type="component" value="Unassembled WGS sequence"/>
</dbReference>
<evidence type="ECO:0000313" key="3">
    <source>
        <dbReference type="Proteomes" id="UP000270094"/>
    </source>
</evidence>
<sequence length="241" mass="27077">MQLRMYLFLPGFLAVTVAQTCEDLVDFCDALQPICIGSIIQYQLQQLQAVADQLSNSTSIPALESSLPLLRSEDPNSQPMVGSVASSSEMEELEQEFKDSLPFLKESLPLIRESLPLIRESLPLIRHIIDPIYYKDDKTTCQRKATCKSKTLIQNLKQIPYFNMVATKMVKYTIILAFATGCRECPKLREAVANVVEAICPNTCRACSTGNNGTFYYFLLWKTISVQVPRIAAATLVEFYL</sequence>
<dbReference type="EMBL" id="UYYB01103973">
    <property type="protein sequence ID" value="VDM79103.1"/>
    <property type="molecule type" value="Genomic_DNA"/>
</dbReference>